<evidence type="ECO:0000259" key="1">
    <source>
        <dbReference type="Pfam" id="PF01863"/>
    </source>
</evidence>
<dbReference type="Pfam" id="PF01863">
    <property type="entry name" value="YgjP-like"/>
    <property type="match status" value="1"/>
</dbReference>
<keyword evidence="3" id="KW-1185">Reference proteome</keyword>
<dbReference type="Gene3D" id="3.30.2010.10">
    <property type="entry name" value="Metalloproteases ('zincins'), catalytic domain"/>
    <property type="match status" value="1"/>
</dbReference>
<dbReference type="CDD" id="cd07344">
    <property type="entry name" value="M48_yhfN_like"/>
    <property type="match status" value="1"/>
</dbReference>
<sequence>MSTAIFEVVGLPLPVAVVRHHAARRLRLRIDHERGQLRLTIPPRGSARAALRWAGEQRAWVEAQLCNAPTGVSFADRAIMPFRGQPVTIRAVGGRRGVKLEGNAILVGGPVDSMRRSVERWLRRTAADQLSTLTAEVARSAGVSVRSVSVGDAASRWGSCSSSGAIRYSWRLILAPPQCLRFVVAHEVAHRLHMDHSARFRAAEEQLFGGPVAPARALLRELGPTLRLVGRR</sequence>
<organism evidence="2 3">
    <name type="scientific">Sphingomonas arvum</name>
    <dbReference type="NCBI Taxonomy" id="2992113"/>
    <lineage>
        <taxon>Bacteria</taxon>
        <taxon>Pseudomonadati</taxon>
        <taxon>Pseudomonadota</taxon>
        <taxon>Alphaproteobacteria</taxon>
        <taxon>Sphingomonadales</taxon>
        <taxon>Sphingomonadaceae</taxon>
        <taxon>Sphingomonas</taxon>
    </lineage>
</organism>
<dbReference type="EMBL" id="JAPDOB010000002">
    <property type="protein sequence ID" value="MCW3797749.1"/>
    <property type="molecule type" value="Genomic_DNA"/>
</dbReference>
<dbReference type="PANTHER" id="PTHR30399:SF1">
    <property type="entry name" value="UTP PYROPHOSPHATASE"/>
    <property type="match status" value="1"/>
</dbReference>
<gene>
    <name evidence="2" type="ORF">OMW55_08025</name>
</gene>
<feature type="domain" description="YgjP-like metallopeptidase" evidence="1">
    <location>
        <begin position="24"/>
        <end position="208"/>
    </location>
</feature>
<dbReference type="RefSeq" id="WP_264882255.1">
    <property type="nucleotide sequence ID" value="NZ_JAPDOB010000002.1"/>
</dbReference>
<reference evidence="2 3" key="1">
    <citation type="submission" date="2022-10" db="EMBL/GenBank/DDBJ databases">
        <title>Sphingomonas sp.</title>
        <authorList>
            <person name="Jin C."/>
        </authorList>
    </citation>
    <scope>NUCLEOTIDE SEQUENCE [LARGE SCALE GENOMIC DNA]</scope>
    <source>
        <strain evidence="2 3">BN140010</strain>
    </source>
</reference>
<dbReference type="InterPro" id="IPR053136">
    <property type="entry name" value="UTP_pyrophosphatase-like"/>
</dbReference>
<comment type="caution">
    <text evidence="2">The sequence shown here is derived from an EMBL/GenBank/DDBJ whole genome shotgun (WGS) entry which is preliminary data.</text>
</comment>
<dbReference type="PANTHER" id="PTHR30399">
    <property type="entry name" value="UNCHARACTERIZED PROTEIN YGJP"/>
    <property type="match status" value="1"/>
</dbReference>
<accession>A0ABT3JFM9</accession>
<name>A0ABT3JFM9_9SPHN</name>
<dbReference type="InterPro" id="IPR002725">
    <property type="entry name" value="YgjP-like_metallopeptidase"/>
</dbReference>
<proteinExistence type="predicted"/>
<protein>
    <submittedName>
        <fullName evidence="2">M48 family metallopeptidase</fullName>
    </submittedName>
</protein>
<evidence type="ECO:0000313" key="2">
    <source>
        <dbReference type="EMBL" id="MCW3797749.1"/>
    </source>
</evidence>
<dbReference type="Proteomes" id="UP001526246">
    <property type="component" value="Unassembled WGS sequence"/>
</dbReference>
<evidence type="ECO:0000313" key="3">
    <source>
        <dbReference type="Proteomes" id="UP001526246"/>
    </source>
</evidence>